<protein>
    <submittedName>
        <fullName evidence="10">Nucleoporin p58/p45</fullName>
    </submittedName>
</protein>
<evidence type="ECO:0000313" key="10">
    <source>
        <dbReference type="EMBL" id="GBN08100.1"/>
    </source>
</evidence>
<dbReference type="PANTHER" id="PTHR13437">
    <property type="entry name" value="NUCLEOPORIN P58/P45 NUCLEOPORIN-LIKE PROTEIN 1"/>
    <property type="match status" value="1"/>
</dbReference>
<evidence type="ECO:0000256" key="3">
    <source>
        <dbReference type="ARBA" id="ARBA00022816"/>
    </source>
</evidence>
<dbReference type="GO" id="GO:0015031">
    <property type="term" value="P:protein transport"/>
    <property type="evidence" value="ECO:0007669"/>
    <property type="project" value="UniProtKB-KW"/>
</dbReference>
<keyword evidence="3" id="KW-0509">mRNA transport</keyword>
<keyword evidence="2" id="KW-0813">Transport</keyword>
<feature type="coiled-coil region" evidence="8">
    <location>
        <begin position="267"/>
        <end position="329"/>
    </location>
</feature>
<dbReference type="PANTHER" id="PTHR13437:SF2">
    <property type="entry name" value="NUCLEOPORIN P58_P45"/>
    <property type="match status" value="1"/>
</dbReference>
<dbReference type="Gene3D" id="6.10.140.1350">
    <property type="match status" value="1"/>
</dbReference>
<dbReference type="Pfam" id="PF15967">
    <property type="entry name" value="Nucleoporin_FG2"/>
    <property type="match status" value="1"/>
</dbReference>
<evidence type="ECO:0000256" key="8">
    <source>
        <dbReference type="SAM" id="Coils"/>
    </source>
</evidence>
<feature type="region of interest" description="Disordered" evidence="9">
    <location>
        <begin position="520"/>
        <end position="558"/>
    </location>
</feature>
<dbReference type="GO" id="GO:0005643">
    <property type="term" value="C:nuclear pore"/>
    <property type="evidence" value="ECO:0007669"/>
    <property type="project" value="UniProtKB-SubCell"/>
</dbReference>
<evidence type="ECO:0000256" key="6">
    <source>
        <dbReference type="ARBA" id="ARBA00023132"/>
    </source>
</evidence>
<feature type="compositionally biased region" description="Polar residues" evidence="9">
    <location>
        <begin position="522"/>
        <end position="540"/>
    </location>
</feature>
<dbReference type="GO" id="GO:0017056">
    <property type="term" value="F:structural constituent of nuclear pore"/>
    <property type="evidence" value="ECO:0007669"/>
    <property type="project" value="InterPro"/>
</dbReference>
<evidence type="ECO:0000256" key="2">
    <source>
        <dbReference type="ARBA" id="ARBA00022448"/>
    </source>
</evidence>
<dbReference type="GO" id="GO:0008139">
    <property type="term" value="F:nuclear localization sequence binding"/>
    <property type="evidence" value="ECO:0007669"/>
    <property type="project" value="InterPro"/>
</dbReference>
<evidence type="ECO:0000313" key="11">
    <source>
        <dbReference type="Proteomes" id="UP000499080"/>
    </source>
</evidence>
<dbReference type="OrthoDB" id="2538017at2759"/>
<dbReference type="GO" id="GO:0051028">
    <property type="term" value="P:mRNA transport"/>
    <property type="evidence" value="ECO:0007669"/>
    <property type="project" value="UniProtKB-KW"/>
</dbReference>
<evidence type="ECO:0000256" key="5">
    <source>
        <dbReference type="ARBA" id="ARBA00023010"/>
    </source>
</evidence>
<keyword evidence="6" id="KW-0906">Nuclear pore complex</keyword>
<sequence>MSVFGGGDQQNTFGKLSFGATTSTAPTNLTSQASTGVLGSSTPFGGFGTTTSSTPFGGFGTTTTTTTTATPQFGGFGATTTSSTPFGGFGTATTSSTTSLFGVSQAAPTFSSSLFPSATTTTSSFPALGQTSTAQPTGGGFNFGGFGNTSTSTATFGTGSLAPTSTVAPAASSVGLGGVDLQNSSCLSGNNVSNKKDSKAVKETQIPNEIAVTVESFKKYVKEQKAIREEMSRVSSKNIYKVQELVGTLKQQLSIVSNGLHRNATAIARLKEESNQELKNAEIAQRNKDAITSMQYENNASTEYFHNLANSFERQMQSYRQQIEQMERHLLSLSQPYTLTPNEWTAIRKRLHDTFVTLAAQLQTVHQEVQLYKEHFINTHKLTHGDVRSFLEKYKENMKDSMPSTHLPTLVTYGPSPFAAMQSAVGKAITNVFNRSQQLPGGSSSFGGLGLSGFESGTIARSTVLNMSAKRIAPFQNLTPFKPLGTIARSTVLNMSAKRIAPFQNLTPFKPLGQTGVPSFGSDATSFASDGSALNNQKPFQLQKPPAGNKRGKRWTST</sequence>
<accession>A0A4Y2L1E4</accession>
<dbReference type="EMBL" id="BGPR01005229">
    <property type="protein sequence ID" value="GBN08100.1"/>
    <property type="molecule type" value="Genomic_DNA"/>
</dbReference>
<dbReference type="AlphaFoldDB" id="A0A4Y2L1E4"/>
<gene>
    <name evidence="10" type="primary">Nup58_2</name>
    <name evidence="10" type="ORF">AVEN_104980_3</name>
</gene>
<evidence type="ECO:0000256" key="9">
    <source>
        <dbReference type="SAM" id="MobiDB-lite"/>
    </source>
</evidence>
<evidence type="ECO:0000256" key="7">
    <source>
        <dbReference type="ARBA" id="ARBA00023242"/>
    </source>
</evidence>
<keyword evidence="4" id="KW-0653">Protein transport</keyword>
<name>A0A4Y2L1E4_ARAVE</name>
<comment type="subcellular location">
    <subcellularLocation>
        <location evidence="1">Nucleus</location>
        <location evidence="1">Nuclear pore complex</location>
    </subcellularLocation>
</comment>
<dbReference type="Proteomes" id="UP000499080">
    <property type="component" value="Unassembled WGS sequence"/>
</dbReference>
<proteinExistence type="predicted"/>
<reference evidence="10 11" key="1">
    <citation type="journal article" date="2019" name="Sci. Rep.">
        <title>Orb-weaving spider Araneus ventricosus genome elucidates the spidroin gene catalogue.</title>
        <authorList>
            <person name="Kono N."/>
            <person name="Nakamura H."/>
            <person name="Ohtoshi R."/>
            <person name="Moran D.A.P."/>
            <person name="Shinohara A."/>
            <person name="Yoshida Y."/>
            <person name="Fujiwara M."/>
            <person name="Mori M."/>
            <person name="Tomita M."/>
            <person name="Arakawa K."/>
        </authorList>
    </citation>
    <scope>NUCLEOTIDE SEQUENCE [LARGE SCALE GENOMIC DNA]</scope>
</reference>
<evidence type="ECO:0000256" key="4">
    <source>
        <dbReference type="ARBA" id="ARBA00022927"/>
    </source>
</evidence>
<keyword evidence="7" id="KW-0539">Nucleus</keyword>
<evidence type="ECO:0000256" key="1">
    <source>
        <dbReference type="ARBA" id="ARBA00004567"/>
    </source>
</evidence>
<keyword evidence="8" id="KW-0175">Coiled coil</keyword>
<comment type="caution">
    <text evidence="10">The sequence shown here is derived from an EMBL/GenBank/DDBJ whole genome shotgun (WGS) entry which is preliminary data.</text>
</comment>
<keyword evidence="11" id="KW-1185">Reference proteome</keyword>
<keyword evidence="5" id="KW-0811">Translocation</keyword>
<dbReference type="InterPro" id="IPR024882">
    <property type="entry name" value="NUP58/p45/49"/>
</dbReference>
<organism evidence="10 11">
    <name type="scientific">Araneus ventricosus</name>
    <name type="common">Orbweaver spider</name>
    <name type="synonym">Epeira ventricosa</name>
    <dbReference type="NCBI Taxonomy" id="182803"/>
    <lineage>
        <taxon>Eukaryota</taxon>
        <taxon>Metazoa</taxon>
        <taxon>Ecdysozoa</taxon>
        <taxon>Arthropoda</taxon>
        <taxon>Chelicerata</taxon>
        <taxon>Arachnida</taxon>
        <taxon>Araneae</taxon>
        <taxon>Araneomorphae</taxon>
        <taxon>Entelegynae</taxon>
        <taxon>Araneoidea</taxon>
        <taxon>Araneidae</taxon>
        <taxon>Araneus</taxon>
    </lineage>
</organism>